<keyword evidence="6 7" id="KW-0472">Membrane</keyword>
<feature type="domain" description="DUF6576" evidence="9">
    <location>
        <begin position="235"/>
        <end position="268"/>
    </location>
</feature>
<gene>
    <name evidence="10" type="ORF">C5O25_03190</name>
</gene>
<feature type="transmembrane region" description="Helical" evidence="7">
    <location>
        <begin position="136"/>
        <end position="154"/>
    </location>
</feature>
<evidence type="ECO:0000256" key="6">
    <source>
        <dbReference type="ARBA" id="ARBA00023136"/>
    </source>
</evidence>
<name>A0A2V1J171_9BACT</name>
<dbReference type="GO" id="GO:0006508">
    <property type="term" value="P:proteolysis"/>
    <property type="evidence" value="ECO:0007669"/>
    <property type="project" value="UniProtKB-KW"/>
</dbReference>
<evidence type="ECO:0000313" key="10">
    <source>
        <dbReference type="EMBL" id="PWB08896.1"/>
    </source>
</evidence>
<feature type="transmembrane region" description="Helical" evidence="7">
    <location>
        <begin position="189"/>
        <end position="207"/>
    </location>
</feature>
<dbReference type="Gene3D" id="1.20.1540.10">
    <property type="entry name" value="Rhomboid-like"/>
    <property type="match status" value="1"/>
</dbReference>
<dbReference type="InterPro" id="IPR022764">
    <property type="entry name" value="Peptidase_S54_rhomboid_dom"/>
</dbReference>
<reference evidence="11" key="1">
    <citation type="submission" date="2018-02" db="EMBL/GenBank/DDBJ databases">
        <authorList>
            <person name="Clavel T."/>
            <person name="Strowig T."/>
        </authorList>
    </citation>
    <scope>NUCLEOTIDE SEQUENCE [LARGE SCALE GENOMIC DNA]</scope>
    <source>
        <strain evidence="11">DSM 100764</strain>
    </source>
</reference>
<keyword evidence="11" id="KW-1185">Reference proteome</keyword>
<dbReference type="InterPro" id="IPR035952">
    <property type="entry name" value="Rhomboid-like_sf"/>
</dbReference>
<dbReference type="PANTHER" id="PTHR43731:SF14">
    <property type="entry name" value="PRESENILIN-ASSOCIATED RHOMBOID-LIKE PROTEIN, MITOCHONDRIAL"/>
    <property type="match status" value="1"/>
</dbReference>
<dbReference type="GO" id="GO:0004252">
    <property type="term" value="F:serine-type endopeptidase activity"/>
    <property type="evidence" value="ECO:0007669"/>
    <property type="project" value="InterPro"/>
</dbReference>
<proteinExistence type="inferred from homology"/>
<evidence type="ECO:0000256" key="4">
    <source>
        <dbReference type="ARBA" id="ARBA00022801"/>
    </source>
</evidence>
<evidence type="ECO:0000313" key="11">
    <source>
        <dbReference type="Proteomes" id="UP000244925"/>
    </source>
</evidence>
<keyword evidence="3 7" id="KW-0812">Transmembrane</keyword>
<comment type="caution">
    <text evidence="10">The sequence shown here is derived from an EMBL/GenBank/DDBJ whole genome shotgun (WGS) entry which is preliminary data.</text>
</comment>
<evidence type="ECO:0000256" key="2">
    <source>
        <dbReference type="ARBA" id="ARBA00009045"/>
    </source>
</evidence>
<sequence>MAVIELIRNRAPRWSALTWIIIACAAVFVIVRIAAATGASAAGGSMAQTLVDRLALSSDAAALMSRPWTPFTYMFTHYEVMHLIFNMLWLYWFGTLLLTVFSGTRLMAVYLTGGLAGAATYLLFGLTASLTAPHSMVGASAAVLAVVAATAVALPRLRINLMLIGPVEIRWIALAIVALDAAAIGGTSIGAHIAHLAGAAAGVLFMIKIRRTATSRPGTVRHRPENTSGRVGTDDRKQLDMLLDKIRISGYASLTPEERRTLFEISRK</sequence>
<dbReference type="Pfam" id="PF01694">
    <property type="entry name" value="Rhomboid"/>
    <property type="match status" value="1"/>
</dbReference>
<dbReference type="EMBL" id="PUBV01000004">
    <property type="protein sequence ID" value="PWB08896.1"/>
    <property type="molecule type" value="Genomic_DNA"/>
</dbReference>
<feature type="transmembrane region" description="Helical" evidence="7">
    <location>
        <begin position="161"/>
        <end position="183"/>
    </location>
</feature>
<evidence type="ECO:0000256" key="7">
    <source>
        <dbReference type="SAM" id="Phobius"/>
    </source>
</evidence>
<feature type="transmembrane region" description="Helical" evidence="7">
    <location>
        <begin position="80"/>
        <end position="101"/>
    </location>
</feature>
<protein>
    <submittedName>
        <fullName evidence="10">Rhomboid family intramembrane serine protease</fullName>
    </submittedName>
</protein>
<dbReference type="GeneID" id="93424593"/>
<dbReference type="Pfam" id="PF20216">
    <property type="entry name" value="DUF6576"/>
    <property type="match status" value="1"/>
</dbReference>
<evidence type="ECO:0000259" key="9">
    <source>
        <dbReference type="Pfam" id="PF20216"/>
    </source>
</evidence>
<feature type="transmembrane region" description="Helical" evidence="7">
    <location>
        <begin position="108"/>
        <end position="130"/>
    </location>
</feature>
<evidence type="ECO:0000259" key="8">
    <source>
        <dbReference type="Pfam" id="PF01694"/>
    </source>
</evidence>
<evidence type="ECO:0000256" key="3">
    <source>
        <dbReference type="ARBA" id="ARBA00022692"/>
    </source>
</evidence>
<dbReference type="GO" id="GO:0016020">
    <property type="term" value="C:membrane"/>
    <property type="evidence" value="ECO:0007669"/>
    <property type="project" value="UniProtKB-SubCell"/>
</dbReference>
<keyword evidence="5 7" id="KW-1133">Transmembrane helix</keyword>
<evidence type="ECO:0000256" key="5">
    <source>
        <dbReference type="ARBA" id="ARBA00022989"/>
    </source>
</evidence>
<feature type="domain" description="Peptidase S54 rhomboid" evidence="8">
    <location>
        <begin position="67"/>
        <end position="209"/>
    </location>
</feature>
<dbReference type="InterPro" id="IPR046483">
    <property type="entry name" value="DUF6576"/>
</dbReference>
<dbReference type="SUPFAM" id="SSF144091">
    <property type="entry name" value="Rhomboid-like"/>
    <property type="match status" value="1"/>
</dbReference>
<dbReference type="AlphaFoldDB" id="A0A2V1J171"/>
<feature type="transmembrane region" description="Helical" evidence="7">
    <location>
        <begin position="16"/>
        <end position="35"/>
    </location>
</feature>
<accession>A0A2V1J171</accession>
<evidence type="ECO:0000256" key="1">
    <source>
        <dbReference type="ARBA" id="ARBA00004141"/>
    </source>
</evidence>
<dbReference type="RefSeq" id="WP_107035284.1">
    <property type="nucleotide sequence ID" value="NZ_CAPRYV010000007.1"/>
</dbReference>
<comment type="similarity">
    <text evidence="2">Belongs to the peptidase S54 family.</text>
</comment>
<comment type="subcellular location">
    <subcellularLocation>
        <location evidence="1">Membrane</location>
        <topology evidence="1">Multi-pass membrane protein</topology>
    </subcellularLocation>
</comment>
<organism evidence="10 11">
    <name type="scientific">Paramuribaculum intestinale</name>
    <dbReference type="NCBI Taxonomy" id="2094151"/>
    <lineage>
        <taxon>Bacteria</taxon>
        <taxon>Pseudomonadati</taxon>
        <taxon>Bacteroidota</taxon>
        <taxon>Bacteroidia</taxon>
        <taxon>Bacteroidales</taxon>
        <taxon>Muribaculaceae</taxon>
        <taxon>Paramuribaculum</taxon>
    </lineage>
</organism>
<keyword evidence="10" id="KW-0645">Protease</keyword>
<dbReference type="Proteomes" id="UP000244925">
    <property type="component" value="Unassembled WGS sequence"/>
</dbReference>
<keyword evidence="4" id="KW-0378">Hydrolase</keyword>
<dbReference type="PANTHER" id="PTHR43731">
    <property type="entry name" value="RHOMBOID PROTEASE"/>
    <property type="match status" value="1"/>
</dbReference>
<dbReference type="InterPro" id="IPR050925">
    <property type="entry name" value="Rhomboid_protease_S54"/>
</dbReference>